<evidence type="ECO:0000313" key="3">
    <source>
        <dbReference type="EMBL" id="KAF5350599.1"/>
    </source>
</evidence>
<dbReference type="Proteomes" id="UP000559027">
    <property type="component" value="Unassembled WGS sequence"/>
</dbReference>
<dbReference type="OrthoDB" id="3168922at2759"/>
<keyword evidence="2" id="KW-0812">Transmembrane</keyword>
<name>A0A8H5CYZ0_9AGAR</name>
<comment type="caution">
    <text evidence="3">The sequence shown here is derived from an EMBL/GenBank/DDBJ whole genome shotgun (WGS) entry which is preliminary data.</text>
</comment>
<gene>
    <name evidence="3" type="ORF">D9756_008670</name>
</gene>
<organism evidence="3 4">
    <name type="scientific">Leucocoprinus leucothites</name>
    <dbReference type="NCBI Taxonomy" id="201217"/>
    <lineage>
        <taxon>Eukaryota</taxon>
        <taxon>Fungi</taxon>
        <taxon>Dikarya</taxon>
        <taxon>Basidiomycota</taxon>
        <taxon>Agaricomycotina</taxon>
        <taxon>Agaricomycetes</taxon>
        <taxon>Agaricomycetidae</taxon>
        <taxon>Agaricales</taxon>
        <taxon>Agaricineae</taxon>
        <taxon>Agaricaceae</taxon>
        <taxon>Leucocoprinus</taxon>
    </lineage>
</organism>
<feature type="transmembrane region" description="Helical" evidence="2">
    <location>
        <begin position="186"/>
        <end position="208"/>
    </location>
</feature>
<protein>
    <submittedName>
        <fullName evidence="3">Uncharacterized protein</fullName>
    </submittedName>
</protein>
<feature type="region of interest" description="Disordered" evidence="1">
    <location>
        <begin position="76"/>
        <end position="112"/>
    </location>
</feature>
<keyword evidence="2" id="KW-1133">Transmembrane helix</keyword>
<keyword evidence="2" id="KW-0472">Membrane</keyword>
<dbReference type="AlphaFoldDB" id="A0A8H5CYZ0"/>
<evidence type="ECO:0000256" key="1">
    <source>
        <dbReference type="SAM" id="MobiDB-lite"/>
    </source>
</evidence>
<evidence type="ECO:0000313" key="4">
    <source>
        <dbReference type="Proteomes" id="UP000559027"/>
    </source>
</evidence>
<keyword evidence="4" id="KW-1185">Reference proteome</keyword>
<accession>A0A8H5CYZ0</accession>
<proteinExistence type="predicted"/>
<reference evidence="3 4" key="1">
    <citation type="journal article" date="2020" name="ISME J.">
        <title>Uncovering the hidden diversity of litter-decomposition mechanisms in mushroom-forming fungi.</title>
        <authorList>
            <person name="Floudas D."/>
            <person name="Bentzer J."/>
            <person name="Ahren D."/>
            <person name="Johansson T."/>
            <person name="Persson P."/>
            <person name="Tunlid A."/>
        </authorList>
    </citation>
    <scope>NUCLEOTIDE SEQUENCE [LARGE SCALE GENOMIC DNA]</scope>
    <source>
        <strain evidence="3 4">CBS 146.42</strain>
    </source>
</reference>
<sequence length="217" mass="23624">MMRQALTIIRSSARDRVVASSSSSSRLRLVHSSAPSRATVLPALAADEPEEITLAPIFDIFDAPSRLGENSEFIDSVSQTRQRPQKAAPAVKLASPPRRPPPSNLPTPIMFDGPARPRNLPLAFQRRVEQALNSAPASSRQTRRHHTPAVAYNTPDLLIEMFEGPARLSRYSHRPSGQRGKMGNHLFFLGLAGAVGGVTLLGNGDFAMMPSTSKLRR</sequence>
<dbReference type="EMBL" id="JAACJO010000014">
    <property type="protein sequence ID" value="KAF5350599.1"/>
    <property type="molecule type" value="Genomic_DNA"/>
</dbReference>
<evidence type="ECO:0000256" key="2">
    <source>
        <dbReference type="SAM" id="Phobius"/>
    </source>
</evidence>